<keyword evidence="1 3" id="KW-0378">Hydrolase</keyword>
<feature type="domain" description="Alpha/beta hydrolase fold-3" evidence="2">
    <location>
        <begin position="96"/>
        <end position="305"/>
    </location>
</feature>
<sequence>MNKLDVLAKINPQMKAVLAREDELAGDANDTSAGFEQMRENYVAGRAYWAEGGPVMAETLDASVRGLHGDIPVRYYYPTREAAAGRAAGEPATPGIVYAHGGGFVLGNLDTHDRICRILADKTGAVVVAVDYRLSPEAKYPSAVEEVAAVAEHLHVHGAAYGIDGDRLAFAGDSGGAHLGLAATLYLREERGGSGFVKCLLLFYGWFGLTDSSSMRLLGGAWDGLTEEDWQWYLGLYAEDPAELARARYANLFLNDLTRDVPACYVAAAEFDPLRDDSTTLAAILEQYGTPVRYEVFEGVIHAFLHYTKMLDEANDALEHAATFYRQQLGL</sequence>
<dbReference type="PANTHER" id="PTHR48081">
    <property type="entry name" value="AB HYDROLASE SUPERFAMILY PROTEIN C4A8.06C"/>
    <property type="match status" value="1"/>
</dbReference>
<reference evidence="3 4" key="1">
    <citation type="submission" date="2020-08" db="EMBL/GenBank/DDBJ databases">
        <authorList>
            <person name="Liu C."/>
            <person name="Sun Q."/>
        </authorList>
    </citation>
    <scope>NUCLEOTIDE SEQUENCE [LARGE SCALE GENOMIC DNA]</scope>
    <source>
        <strain evidence="3 4">N22</strain>
    </source>
</reference>
<dbReference type="Proteomes" id="UP000587396">
    <property type="component" value="Unassembled WGS sequence"/>
</dbReference>
<dbReference type="EC" id="3.1.1.6" evidence="3"/>
<protein>
    <submittedName>
        <fullName evidence="3">Acetyl esterase</fullName>
        <ecNumber evidence="3">3.1.1.6</ecNumber>
    </submittedName>
</protein>
<dbReference type="Gene3D" id="3.40.50.1820">
    <property type="entry name" value="alpha/beta hydrolase"/>
    <property type="match status" value="1"/>
</dbReference>
<evidence type="ECO:0000259" key="2">
    <source>
        <dbReference type="Pfam" id="PF07859"/>
    </source>
</evidence>
<keyword evidence="4" id="KW-1185">Reference proteome</keyword>
<dbReference type="NCBIfam" id="NF007547">
    <property type="entry name" value="PRK10162.1"/>
    <property type="match status" value="1"/>
</dbReference>
<dbReference type="GO" id="GO:0008126">
    <property type="term" value="F:acetylesterase activity"/>
    <property type="evidence" value="ECO:0007669"/>
    <property type="project" value="UniProtKB-EC"/>
</dbReference>
<proteinExistence type="predicted"/>
<evidence type="ECO:0000313" key="4">
    <source>
        <dbReference type="Proteomes" id="UP000587396"/>
    </source>
</evidence>
<evidence type="ECO:0000313" key="3">
    <source>
        <dbReference type="EMBL" id="MBC2889202.1"/>
    </source>
</evidence>
<dbReference type="AlphaFoldDB" id="A0A842JAL9"/>
<comment type="caution">
    <text evidence="3">The sequence shown here is derived from an EMBL/GenBank/DDBJ whole genome shotgun (WGS) entry which is preliminary data.</text>
</comment>
<dbReference type="RefSeq" id="WP_185905072.1">
    <property type="nucleotide sequence ID" value="NZ_JACMSE010000004.1"/>
</dbReference>
<dbReference type="Pfam" id="PF07859">
    <property type="entry name" value="Abhydrolase_3"/>
    <property type="match status" value="1"/>
</dbReference>
<accession>A0A842JAL9</accession>
<dbReference type="EMBL" id="JACMSE010000004">
    <property type="protein sequence ID" value="MBC2889202.1"/>
    <property type="molecule type" value="Genomic_DNA"/>
</dbReference>
<dbReference type="InterPro" id="IPR050300">
    <property type="entry name" value="GDXG_lipolytic_enzyme"/>
</dbReference>
<dbReference type="SUPFAM" id="SSF53474">
    <property type="entry name" value="alpha/beta-Hydrolases"/>
    <property type="match status" value="1"/>
</dbReference>
<name>A0A842JAL9_9ACTN</name>
<evidence type="ECO:0000256" key="1">
    <source>
        <dbReference type="ARBA" id="ARBA00022801"/>
    </source>
</evidence>
<dbReference type="InterPro" id="IPR013094">
    <property type="entry name" value="AB_hydrolase_3"/>
</dbReference>
<gene>
    <name evidence="3" type="primary">aes</name>
    <name evidence="3" type="ORF">H7313_07560</name>
</gene>
<organism evidence="3 4">
    <name type="scientific">Gordonibacter massiliensis</name>
    <name type="common">ex Traore et al. 2017</name>
    <dbReference type="NCBI Taxonomy" id="1841863"/>
    <lineage>
        <taxon>Bacteria</taxon>
        <taxon>Bacillati</taxon>
        <taxon>Actinomycetota</taxon>
        <taxon>Coriobacteriia</taxon>
        <taxon>Eggerthellales</taxon>
        <taxon>Eggerthellaceae</taxon>
        <taxon>Gordonibacter</taxon>
    </lineage>
</organism>
<dbReference type="PANTHER" id="PTHR48081:SF8">
    <property type="entry name" value="ALPHA_BETA HYDROLASE FOLD-3 DOMAIN-CONTAINING PROTEIN-RELATED"/>
    <property type="match status" value="1"/>
</dbReference>
<dbReference type="InterPro" id="IPR029058">
    <property type="entry name" value="AB_hydrolase_fold"/>
</dbReference>